<comment type="caution">
    <text evidence="1">The sequence shown here is derived from an EMBL/GenBank/DDBJ whole genome shotgun (WGS) entry which is preliminary data.</text>
</comment>
<reference evidence="1 2" key="1">
    <citation type="submission" date="2024-01" db="EMBL/GenBank/DDBJ databases">
        <title>The genomes of 5 underutilized Papilionoideae crops provide insights into root nodulation and disease resistanc.</title>
        <authorList>
            <person name="Jiang F."/>
        </authorList>
    </citation>
    <scope>NUCLEOTIDE SEQUENCE [LARGE SCALE GENOMIC DNA]</scope>
    <source>
        <strain evidence="1">LVBAO_FW01</strain>
        <tissue evidence="1">Leaves</tissue>
    </source>
</reference>
<proteinExistence type="predicted"/>
<dbReference type="Proteomes" id="UP001367508">
    <property type="component" value="Unassembled WGS sequence"/>
</dbReference>
<organism evidence="1 2">
    <name type="scientific">Canavalia gladiata</name>
    <name type="common">Sword bean</name>
    <name type="synonym">Dolichos gladiatus</name>
    <dbReference type="NCBI Taxonomy" id="3824"/>
    <lineage>
        <taxon>Eukaryota</taxon>
        <taxon>Viridiplantae</taxon>
        <taxon>Streptophyta</taxon>
        <taxon>Embryophyta</taxon>
        <taxon>Tracheophyta</taxon>
        <taxon>Spermatophyta</taxon>
        <taxon>Magnoliopsida</taxon>
        <taxon>eudicotyledons</taxon>
        <taxon>Gunneridae</taxon>
        <taxon>Pentapetalae</taxon>
        <taxon>rosids</taxon>
        <taxon>fabids</taxon>
        <taxon>Fabales</taxon>
        <taxon>Fabaceae</taxon>
        <taxon>Papilionoideae</taxon>
        <taxon>50 kb inversion clade</taxon>
        <taxon>NPAAA clade</taxon>
        <taxon>indigoferoid/millettioid clade</taxon>
        <taxon>Phaseoleae</taxon>
        <taxon>Canavalia</taxon>
    </lineage>
</organism>
<dbReference type="AlphaFoldDB" id="A0AAN9PYP2"/>
<protein>
    <submittedName>
        <fullName evidence="1">Uncharacterized protein</fullName>
    </submittedName>
</protein>
<accession>A0AAN9PYP2</accession>
<evidence type="ECO:0000313" key="1">
    <source>
        <dbReference type="EMBL" id="KAK7313263.1"/>
    </source>
</evidence>
<gene>
    <name evidence="1" type="ORF">VNO77_37887</name>
</gene>
<evidence type="ECO:0000313" key="2">
    <source>
        <dbReference type="Proteomes" id="UP001367508"/>
    </source>
</evidence>
<sequence length="168" mass="18421">MNQLLKELLGETNFIYKRITIELTYLVACQAHTGVREAAIISIGTSSSGGFWKFSKDPTMLKTLINEVCGLVDVPSSSFSLLDLLVAEALSVVSTLGLAIGVNYSKCYVSYVSEEMSVKVGVLGQENVDLDLLKPPEAWIRYDDYDYGWNGHALAEVSDRSLNLCWGG</sequence>
<dbReference type="EMBL" id="JAYMYQ010000009">
    <property type="protein sequence ID" value="KAK7313263.1"/>
    <property type="molecule type" value="Genomic_DNA"/>
</dbReference>
<name>A0AAN9PYP2_CANGL</name>
<keyword evidence="2" id="KW-1185">Reference proteome</keyword>